<keyword evidence="5" id="KW-0479">Metal-binding</keyword>
<dbReference type="RefSeq" id="WP_179761442.1">
    <property type="nucleotide sequence ID" value="NZ_BAAAJZ010000003.1"/>
</dbReference>
<evidence type="ECO:0000313" key="10">
    <source>
        <dbReference type="EMBL" id="NYG02701.1"/>
    </source>
</evidence>
<reference evidence="10 11" key="1">
    <citation type="submission" date="2020-07" db="EMBL/GenBank/DDBJ databases">
        <title>Sequencing the genomes of 1000 actinobacteria strains.</title>
        <authorList>
            <person name="Klenk H.-P."/>
        </authorList>
    </citation>
    <scope>NUCLEOTIDE SEQUENCE [LARGE SCALE GENOMIC DNA]</scope>
    <source>
        <strain evidence="10 11">DSM 44749</strain>
    </source>
</reference>
<comment type="caution">
    <text evidence="10">The sequence shown here is derived from an EMBL/GenBank/DDBJ whole genome shotgun (WGS) entry which is preliminary data.</text>
</comment>
<accession>A0A852W5P2</accession>
<dbReference type="GeneID" id="98052730"/>
<evidence type="ECO:0000256" key="1">
    <source>
        <dbReference type="ARBA" id="ARBA00001917"/>
    </source>
</evidence>
<dbReference type="InterPro" id="IPR051793">
    <property type="entry name" value="NADH:flavin_oxidoreductase"/>
</dbReference>
<dbReference type="GO" id="GO:0051536">
    <property type="term" value="F:iron-sulfur cluster binding"/>
    <property type="evidence" value="ECO:0007669"/>
    <property type="project" value="UniProtKB-KW"/>
</dbReference>
<comment type="cofactor">
    <cofactor evidence="2">
        <name>[4Fe-4S] cluster</name>
        <dbReference type="ChEBI" id="CHEBI:49883"/>
    </cofactor>
</comment>
<dbReference type="EMBL" id="JACCCZ010000001">
    <property type="protein sequence ID" value="NYG02701.1"/>
    <property type="molecule type" value="Genomic_DNA"/>
</dbReference>
<dbReference type="Pfam" id="PF00724">
    <property type="entry name" value="Oxidored_FMN"/>
    <property type="match status" value="1"/>
</dbReference>
<keyword evidence="4" id="KW-0288">FMN</keyword>
<name>A0A852W5P2_PSEA5</name>
<evidence type="ECO:0000256" key="3">
    <source>
        <dbReference type="ARBA" id="ARBA00022630"/>
    </source>
</evidence>
<evidence type="ECO:0000259" key="9">
    <source>
        <dbReference type="Pfam" id="PF00724"/>
    </source>
</evidence>
<dbReference type="InterPro" id="IPR013785">
    <property type="entry name" value="Aldolase_TIM"/>
</dbReference>
<dbReference type="FunFam" id="3.20.20.70:FF:000262">
    <property type="entry name" value="NADH:flavin oxidoreductase"/>
    <property type="match status" value="1"/>
</dbReference>
<proteinExistence type="predicted"/>
<dbReference type="Proteomes" id="UP000549695">
    <property type="component" value="Unassembled WGS sequence"/>
</dbReference>
<keyword evidence="7" id="KW-0408">Iron</keyword>
<evidence type="ECO:0000256" key="7">
    <source>
        <dbReference type="ARBA" id="ARBA00023004"/>
    </source>
</evidence>
<dbReference type="GO" id="GO:0046872">
    <property type="term" value="F:metal ion binding"/>
    <property type="evidence" value="ECO:0007669"/>
    <property type="project" value="UniProtKB-KW"/>
</dbReference>
<gene>
    <name evidence="10" type="ORF">HDA37_002986</name>
</gene>
<dbReference type="GO" id="GO:0010181">
    <property type="term" value="F:FMN binding"/>
    <property type="evidence" value="ECO:0007669"/>
    <property type="project" value="InterPro"/>
</dbReference>
<evidence type="ECO:0000256" key="8">
    <source>
        <dbReference type="ARBA" id="ARBA00023014"/>
    </source>
</evidence>
<keyword evidence="3" id="KW-0285">Flavoprotein</keyword>
<evidence type="ECO:0000313" key="11">
    <source>
        <dbReference type="Proteomes" id="UP000549695"/>
    </source>
</evidence>
<dbReference type="GO" id="GO:0016491">
    <property type="term" value="F:oxidoreductase activity"/>
    <property type="evidence" value="ECO:0007669"/>
    <property type="project" value="UniProtKB-KW"/>
</dbReference>
<evidence type="ECO:0000256" key="5">
    <source>
        <dbReference type="ARBA" id="ARBA00022723"/>
    </source>
</evidence>
<evidence type="ECO:0000256" key="6">
    <source>
        <dbReference type="ARBA" id="ARBA00023002"/>
    </source>
</evidence>
<sequence>MSTRAARLLGRPYTLGSAELPNRIVMAPMTRAFSPGGVPGTDVAAYYARRAAAGTGLIITEGTYIDDPSAGDVAAVPRFHGEASLAGWADVVEAVHGAGGRIMPQIWHVGITREAGKPPFPEAPSVGPSGIALDGTEGAGTALDLAGIDRIIGAFAEAAAQAERIGFDGVELHGAHGYLIDEFLWERTNRRTDGYAGGAAERARFAAEIVAAVRERVAPDFPVVFRFSQWKAGAYDAQLARTPDELADVLTPLADAGVTAFHASGRRYWEPEFPEADAELNIAGWTRKVTGLPTITVGSVGLDQVFAPEMFSGGDAHADVSGVEKLLDRLEDDEFDLVAVGRALLADPEWARKVLDGRESELVPFTKAALGTLH</sequence>
<dbReference type="AlphaFoldDB" id="A0A852W5P2"/>
<protein>
    <submittedName>
        <fullName evidence="10">2,4-dienoyl-CoA reductase-like NADH-dependent reductase (Old Yellow Enzyme family)</fullName>
    </submittedName>
</protein>
<keyword evidence="11" id="KW-1185">Reference proteome</keyword>
<organism evidence="10 11">
    <name type="scientific">Pseudonocardia alni</name>
    <name type="common">Amycolata alni</name>
    <dbReference type="NCBI Taxonomy" id="33907"/>
    <lineage>
        <taxon>Bacteria</taxon>
        <taxon>Bacillati</taxon>
        <taxon>Actinomycetota</taxon>
        <taxon>Actinomycetes</taxon>
        <taxon>Pseudonocardiales</taxon>
        <taxon>Pseudonocardiaceae</taxon>
        <taxon>Pseudonocardia</taxon>
    </lineage>
</organism>
<dbReference type="SUPFAM" id="SSF51395">
    <property type="entry name" value="FMN-linked oxidoreductases"/>
    <property type="match status" value="1"/>
</dbReference>
<keyword evidence="8" id="KW-0411">Iron-sulfur</keyword>
<dbReference type="PANTHER" id="PTHR42917:SF2">
    <property type="entry name" value="2,4-DIENOYL-COA REDUCTASE [(2E)-ENOYL-COA-PRODUCING]"/>
    <property type="match status" value="1"/>
</dbReference>
<comment type="cofactor">
    <cofactor evidence="1">
        <name>FMN</name>
        <dbReference type="ChEBI" id="CHEBI:58210"/>
    </cofactor>
</comment>
<dbReference type="PANTHER" id="PTHR42917">
    <property type="entry name" value="2,4-DIENOYL-COA REDUCTASE"/>
    <property type="match status" value="1"/>
</dbReference>
<dbReference type="InterPro" id="IPR001155">
    <property type="entry name" value="OxRdtase_FMN_N"/>
</dbReference>
<evidence type="ECO:0000256" key="2">
    <source>
        <dbReference type="ARBA" id="ARBA00001966"/>
    </source>
</evidence>
<keyword evidence="6" id="KW-0560">Oxidoreductase</keyword>
<evidence type="ECO:0000256" key="4">
    <source>
        <dbReference type="ARBA" id="ARBA00022643"/>
    </source>
</evidence>
<dbReference type="Gene3D" id="3.20.20.70">
    <property type="entry name" value="Aldolase class I"/>
    <property type="match status" value="1"/>
</dbReference>
<feature type="domain" description="NADH:flavin oxidoreductase/NADH oxidase N-terminal" evidence="9">
    <location>
        <begin position="11"/>
        <end position="307"/>
    </location>
</feature>